<gene>
    <name evidence="1" type="ORF">DNHGIG_00470</name>
</gene>
<evidence type="ECO:0000313" key="1">
    <source>
        <dbReference type="EMBL" id="GIM44498.1"/>
    </source>
</evidence>
<reference evidence="1" key="1">
    <citation type="journal article" date="2023" name="Int. J. Syst. Evol. Microbiol.">
        <title>Collibacillus ludicampi gen. nov., sp. nov., a new soil bacterium of the family Alicyclobacillaceae.</title>
        <authorList>
            <person name="Jojima T."/>
            <person name="Ioku Y."/>
            <person name="Fukuta Y."/>
            <person name="Shirasaka N."/>
            <person name="Matsumura Y."/>
            <person name="Mori M."/>
        </authorList>
    </citation>
    <scope>NUCLEOTIDE SEQUENCE</scope>
    <source>
        <strain evidence="1">TP075</strain>
    </source>
</reference>
<dbReference type="EMBL" id="BOQE01000001">
    <property type="protein sequence ID" value="GIM44498.1"/>
    <property type="molecule type" value="Genomic_DNA"/>
</dbReference>
<sequence>MDRSLVVSIECDITEKAKHIIGENVIAKAVQHVATRHFKLDDEESVEETIKFLKTAASLYIVDELKLNEDHINLDPVGKLSRLQVVTLLISIVVNGDQSGV</sequence>
<proteinExistence type="predicted"/>
<evidence type="ECO:0000313" key="2">
    <source>
        <dbReference type="Proteomes" id="UP001057291"/>
    </source>
</evidence>
<name>A0AAV4L9R5_9BACL</name>
<accession>A0AAV4L9R5</accession>
<dbReference type="AlphaFoldDB" id="A0AAV4L9R5"/>
<dbReference type="RefSeq" id="WP_282197773.1">
    <property type="nucleotide sequence ID" value="NZ_BOQE01000001.1"/>
</dbReference>
<keyword evidence="2" id="KW-1185">Reference proteome</keyword>
<comment type="caution">
    <text evidence="1">The sequence shown here is derived from an EMBL/GenBank/DDBJ whole genome shotgun (WGS) entry which is preliminary data.</text>
</comment>
<dbReference type="Proteomes" id="UP001057291">
    <property type="component" value="Unassembled WGS sequence"/>
</dbReference>
<protein>
    <submittedName>
        <fullName evidence="1">Uncharacterized protein</fullName>
    </submittedName>
</protein>
<organism evidence="1 2">
    <name type="scientific">Collibacillus ludicampi</name>
    <dbReference type="NCBI Taxonomy" id="2771369"/>
    <lineage>
        <taxon>Bacteria</taxon>
        <taxon>Bacillati</taxon>
        <taxon>Bacillota</taxon>
        <taxon>Bacilli</taxon>
        <taxon>Bacillales</taxon>
        <taxon>Alicyclobacillaceae</taxon>
        <taxon>Collibacillus</taxon>
    </lineage>
</organism>